<gene>
    <name evidence="1" type="ORF">CLOSTASPAR_06804</name>
</gene>
<feature type="non-terminal residue" evidence="1">
    <location>
        <position position="41"/>
    </location>
</feature>
<protein>
    <submittedName>
        <fullName evidence="1">Uncharacterized protein</fullName>
    </submittedName>
</protein>
<dbReference type="EMBL" id="ACCJ01000587">
    <property type="protein sequence ID" value="EEG51147.1"/>
    <property type="molecule type" value="Genomic_DNA"/>
</dbReference>
<proteinExistence type="predicted"/>
<evidence type="ECO:0000313" key="1">
    <source>
        <dbReference type="EMBL" id="EEG51147.1"/>
    </source>
</evidence>
<comment type="caution">
    <text evidence="1">The sequence shown here is derived from an EMBL/GenBank/DDBJ whole genome shotgun (WGS) entry which is preliminary data.</text>
</comment>
<organism evidence="1 2">
    <name type="scientific">[Clostridium] asparagiforme DSM 15981</name>
    <dbReference type="NCBI Taxonomy" id="518636"/>
    <lineage>
        <taxon>Bacteria</taxon>
        <taxon>Bacillati</taxon>
        <taxon>Bacillota</taxon>
        <taxon>Clostridia</taxon>
        <taxon>Lachnospirales</taxon>
        <taxon>Lachnospiraceae</taxon>
        <taxon>Enterocloster</taxon>
    </lineage>
</organism>
<dbReference type="HOGENOM" id="CLU_3281009_0_0_9"/>
<accession>C0DBZ6</accession>
<evidence type="ECO:0000313" key="2">
    <source>
        <dbReference type="Proteomes" id="UP000004756"/>
    </source>
</evidence>
<reference evidence="1 2" key="1">
    <citation type="submission" date="2009-02" db="EMBL/GenBank/DDBJ databases">
        <title>Draft genome sequence of Clostridium asparagiforme (DSM 15981).</title>
        <authorList>
            <person name="Sudarsanam P."/>
            <person name="Ley R."/>
            <person name="Guruge J."/>
            <person name="Turnbaugh P.J."/>
            <person name="Mahowald M."/>
            <person name="Liep D."/>
            <person name="Gordon J."/>
        </authorList>
    </citation>
    <scope>NUCLEOTIDE SEQUENCE [LARGE SCALE GENOMIC DNA]</scope>
    <source>
        <strain evidence="1 2">DSM 15981</strain>
    </source>
</reference>
<dbReference type="Proteomes" id="UP000004756">
    <property type="component" value="Unassembled WGS sequence"/>
</dbReference>
<keyword evidence="2" id="KW-1185">Reference proteome</keyword>
<dbReference type="AlphaFoldDB" id="C0DBZ6"/>
<name>C0DBZ6_9FIRM</name>
<sequence length="41" mass="4655">MYTIVLPPRLLISISYYHIVNNIIPQNPAFVNLPLETCAIV</sequence>